<dbReference type="SUPFAM" id="SSF51905">
    <property type="entry name" value="FAD/NAD(P)-binding domain"/>
    <property type="match status" value="1"/>
</dbReference>
<dbReference type="PANTHER" id="PTHR42784:SF1">
    <property type="entry name" value="PYRANOSE 2-OXIDASE"/>
    <property type="match status" value="1"/>
</dbReference>
<evidence type="ECO:0000256" key="4">
    <source>
        <dbReference type="ARBA" id="ARBA00022827"/>
    </source>
</evidence>
<sequence length="548" mass="60115">MIIHFSDALTIPPHDFCIVGAGPAGIALALRLADRGHRVLLLESGGEKPEAFSGSLSGANLVDERVHAPMTIASCRALGGTSWWWGGRCVPFDPADFAERPHAPGTEWPIRYEEIERWHPEAATFFAVGGHSFEKEAGLPSLAGACCNTLERWSPQPNVGHLYKEDLQRDDRIMLILGATVTALQAEQGGRQIRALTLTDRTKKLDLPVKNCTLACGGLETTRLLLLAKQHCPWLFEPSAPSLGRFYMGHISGKIADIVFNAPESAEAFDFFLEKGAFARRRFTFDAATLRQRKLLNIAFWVDNPPFHDPAHRSSILSAVWLALATPFLGRRLLAEAVRLAHVGPPPFRVTQHIGNIVRSPFSLFVSLIQIVKDRFFAKPRKPGFLIKNAGGKYALHYHAEHIPSPSSRVTLSEETDPLGVPKLSVDLRFSDRDADSVVRAHELLDQFLRKSQLGYLEYRFPKDGRLSGVLSQACDGFHQIGTTRMSSSPDAGTVNSDCKVHGIDNLYILSSSVFPSSGQANPTFLVVALAHRLASHLASSVSSSKGI</sequence>
<proteinExistence type="inferred from homology"/>
<dbReference type="InterPro" id="IPR036188">
    <property type="entry name" value="FAD/NAD-bd_sf"/>
</dbReference>
<comment type="similarity">
    <text evidence="2">Belongs to the GMC oxidoreductase family.</text>
</comment>
<dbReference type="InterPro" id="IPR007867">
    <property type="entry name" value="GMC_OxRtase_C"/>
</dbReference>
<evidence type="ECO:0000313" key="7">
    <source>
        <dbReference type="EMBL" id="QAU48744.1"/>
    </source>
</evidence>
<dbReference type="KEGG" id="bgz:XH91_27595"/>
<keyword evidence="3" id="KW-0285">Flavoprotein</keyword>
<dbReference type="Pfam" id="PF05199">
    <property type="entry name" value="GMC_oxred_C"/>
    <property type="match status" value="1"/>
</dbReference>
<keyword evidence="5" id="KW-0560">Oxidoreductase</keyword>
<evidence type="ECO:0000313" key="8">
    <source>
        <dbReference type="Proteomes" id="UP000288972"/>
    </source>
</evidence>
<keyword evidence="4" id="KW-0274">FAD</keyword>
<evidence type="ECO:0000256" key="1">
    <source>
        <dbReference type="ARBA" id="ARBA00001974"/>
    </source>
</evidence>
<protein>
    <submittedName>
        <fullName evidence="7">GMC oxidoreductase</fullName>
    </submittedName>
</protein>
<dbReference type="PANTHER" id="PTHR42784">
    <property type="entry name" value="PYRANOSE 2-OXIDASE"/>
    <property type="match status" value="1"/>
</dbReference>
<dbReference type="Pfam" id="PF13450">
    <property type="entry name" value="NAD_binding_8"/>
    <property type="match status" value="1"/>
</dbReference>
<evidence type="ECO:0000259" key="6">
    <source>
        <dbReference type="Pfam" id="PF05199"/>
    </source>
</evidence>
<dbReference type="AlphaFoldDB" id="A0AAE6CAI5"/>
<reference evidence="7 8" key="1">
    <citation type="submission" date="2018-06" db="EMBL/GenBank/DDBJ databases">
        <title>Comparative genomics of rhizobia nodulating Arachis hypogaea in China.</title>
        <authorList>
            <person name="Li Y."/>
        </authorList>
    </citation>
    <scope>NUCLEOTIDE SEQUENCE [LARGE SCALE GENOMIC DNA]</scope>
    <source>
        <strain evidence="7 8">CCBAU 51670</strain>
    </source>
</reference>
<dbReference type="Gene3D" id="3.50.50.60">
    <property type="entry name" value="FAD/NAD(P)-binding domain"/>
    <property type="match status" value="2"/>
</dbReference>
<dbReference type="Proteomes" id="UP000288972">
    <property type="component" value="Chromosome"/>
</dbReference>
<name>A0AAE6CAI5_9BRAD</name>
<evidence type="ECO:0000256" key="5">
    <source>
        <dbReference type="ARBA" id="ARBA00023002"/>
    </source>
</evidence>
<dbReference type="EMBL" id="CP030053">
    <property type="protein sequence ID" value="QAU48744.1"/>
    <property type="molecule type" value="Genomic_DNA"/>
</dbReference>
<dbReference type="GO" id="GO:0016614">
    <property type="term" value="F:oxidoreductase activity, acting on CH-OH group of donors"/>
    <property type="evidence" value="ECO:0007669"/>
    <property type="project" value="InterPro"/>
</dbReference>
<evidence type="ECO:0000256" key="3">
    <source>
        <dbReference type="ARBA" id="ARBA00022630"/>
    </source>
</evidence>
<accession>A0AAE6CAI5</accession>
<comment type="cofactor">
    <cofactor evidence="1">
        <name>FAD</name>
        <dbReference type="ChEBI" id="CHEBI:57692"/>
    </cofactor>
</comment>
<organism evidence="7 8">
    <name type="scientific">Bradyrhizobium guangzhouense</name>
    <dbReference type="NCBI Taxonomy" id="1325095"/>
    <lineage>
        <taxon>Bacteria</taxon>
        <taxon>Pseudomonadati</taxon>
        <taxon>Pseudomonadota</taxon>
        <taxon>Alphaproteobacteria</taxon>
        <taxon>Hyphomicrobiales</taxon>
        <taxon>Nitrobacteraceae</taxon>
        <taxon>Bradyrhizobium</taxon>
    </lineage>
</organism>
<evidence type="ECO:0000256" key="2">
    <source>
        <dbReference type="ARBA" id="ARBA00010790"/>
    </source>
</evidence>
<gene>
    <name evidence="7" type="ORF">XH91_27595</name>
</gene>
<dbReference type="InterPro" id="IPR051473">
    <property type="entry name" value="P2Ox-like"/>
</dbReference>
<feature type="domain" description="Glucose-methanol-choline oxidoreductase C-terminal" evidence="6">
    <location>
        <begin position="404"/>
        <end position="531"/>
    </location>
</feature>